<dbReference type="Proteomes" id="UP000737402">
    <property type="component" value="Unassembled WGS sequence"/>
</dbReference>
<accession>A0ABS2P2C8</accession>
<dbReference type="InterPro" id="IPR002347">
    <property type="entry name" value="SDR_fam"/>
</dbReference>
<dbReference type="EMBL" id="JAFBED010000006">
    <property type="protein sequence ID" value="MBM7621075.1"/>
    <property type="molecule type" value="Genomic_DNA"/>
</dbReference>
<dbReference type="SUPFAM" id="SSF51735">
    <property type="entry name" value="NAD(P)-binding Rossmann-fold domains"/>
    <property type="match status" value="1"/>
</dbReference>
<dbReference type="InterPro" id="IPR020904">
    <property type="entry name" value="Sc_DH/Rdtase_CS"/>
</dbReference>
<gene>
    <name evidence="4" type="ORF">JOC95_002948</name>
</gene>
<keyword evidence="5" id="KW-1185">Reference proteome</keyword>
<dbReference type="PANTHER" id="PTHR44196">
    <property type="entry name" value="DEHYDROGENASE/REDUCTASE SDR FAMILY MEMBER 7B"/>
    <property type="match status" value="1"/>
</dbReference>
<dbReference type="PANTHER" id="PTHR44196:SF1">
    <property type="entry name" value="DEHYDROGENASE_REDUCTASE SDR FAMILY MEMBER 7B"/>
    <property type="match status" value="1"/>
</dbReference>
<reference evidence="4 5" key="1">
    <citation type="submission" date="2021-01" db="EMBL/GenBank/DDBJ databases">
        <title>Genomic Encyclopedia of Type Strains, Phase IV (KMG-IV): sequencing the most valuable type-strain genomes for metagenomic binning, comparative biology and taxonomic classification.</title>
        <authorList>
            <person name="Goeker M."/>
        </authorList>
    </citation>
    <scope>NUCLEOTIDE SEQUENCE [LARGE SCALE GENOMIC DNA]</scope>
    <source>
        <strain evidence="4 5">DSM 25879</strain>
    </source>
</reference>
<dbReference type="PROSITE" id="PS00061">
    <property type="entry name" value="ADH_SHORT"/>
    <property type="match status" value="1"/>
</dbReference>
<dbReference type="RefSeq" id="WP_204417672.1">
    <property type="nucleotide sequence ID" value="NZ_JAFBED010000006.1"/>
</dbReference>
<dbReference type="PIRSF" id="PIRSF000126">
    <property type="entry name" value="11-beta-HSD1"/>
    <property type="match status" value="1"/>
</dbReference>
<evidence type="ECO:0000256" key="2">
    <source>
        <dbReference type="ARBA" id="ARBA00023002"/>
    </source>
</evidence>
<organism evidence="4 5">
    <name type="scientific">Sutcliffiella tianshenii</name>
    <dbReference type="NCBI Taxonomy" id="1463404"/>
    <lineage>
        <taxon>Bacteria</taxon>
        <taxon>Bacillati</taxon>
        <taxon>Bacillota</taxon>
        <taxon>Bacilli</taxon>
        <taxon>Bacillales</taxon>
        <taxon>Bacillaceae</taxon>
        <taxon>Sutcliffiella</taxon>
    </lineage>
</organism>
<keyword evidence="2" id="KW-0560">Oxidoreductase</keyword>
<protein>
    <submittedName>
        <fullName evidence="4">Short-subunit dehydrogenase</fullName>
    </submittedName>
</protein>
<proteinExistence type="inferred from homology"/>
<evidence type="ECO:0000313" key="5">
    <source>
        <dbReference type="Proteomes" id="UP000737402"/>
    </source>
</evidence>
<evidence type="ECO:0000256" key="3">
    <source>
        <dbReference type="RuleBase" id="RU000363"/>
    </source>
</evidence>
<name>A0ABS2P2C8_9BACI</name>
<comment type="caution">
    <text evidence="4">The sequence shown here is derived from an EMBL/GenBank/DDBJ whole genome shotgun (WGS) entry which is preliminary data.</text>
</comment>
<dbReference type="Pfam" id="PF00106">
    <property type="entry name" value="adh_short"/>
    <property type="match status" value="1"/>
</dbReference>
<dbReference type="PRINTS" id="PR00081">
    <property type="entry name" value="GDHRDH"/>
</dbReference>
<evidence type="ECO:0000256" key="1">
    <source>
        <dbReference type="ARBA" id="ARBA00006484"/>
    </source>
</evidence>
<comment type="similarity">
    <text evidence="1 3">Belongs to the short-chain dehydrogenases/reductases (SDR) family.</text>
</comment>
<sequence length="264" mass="29151">MMAEVKGKYIVITGASGGIGKALALEVAKRGATPVLLARSLDKLEQAANEIKMNTRISAPFFRLDVRSREDVETVFEKMLEQIPAIDVLVNNAGFGIFDEVHALSLDDMSEMFEVNVFGLIACTKKVLPRMLDQNSGHIINIASQAGKLATPKSSVYSATKHAVLGFTNSLRMELHDTGIHVTAVNPGPIRTNFFDIADTSGHYKKKVDKWMLDPDMVAKKIADAMFTNKREINLPGWMNMGSKLYQMFPGLVEKFAGKAFRQK</sequence>
<dbReference type="Gene3D" id="3.40.50.720">
    <property type="entry name" value="NAD(P)-binding Rossmann-like Domain"/>
    <property type="match status" value="1"/>
</dbReference>
<dbReference type="InterPro" id="IPR036291">
    <property type="entry name" value="NAD(P)-bd_dom_sf"/>
</dbReference>
<evidence type="ECO:0000313" key="4">
    <source>
        <dbReference type="EMBL" id="MBM7621075.1"/>
    </source>
</evidence>
<dbReference type="PRINTS" id="PR00080">
    <property type="entry name" value="SDRFAMILY"/>
</dbReference>